<comment type="caution">
    <text evidence="6">The sequence shown here is derived from an EMBL/GenBank/DDBJ whole genome shotgun (WGS) entry which is preliminary data.</text>
</comment>
<keyword evidence="3 5" id="KW-1133">Transmembrane helix</keyword>
<dbReference type="GO" id="GO:0016020">
    <property type="term" value="C:membrane"/>
    <property type="evidence" value="ECO:0007669"/>
    <property type="project" value="UniProtKB-SubCell"/>
</dbReference>
<keyword evidence="7" id="KW-1185">Reference proteome</keyword>
<evidence type="ECO:0000256" key="3">
    <source>
        <dbReference type="ARBA" id="ARBA00022989"/>
    </source>
</evidence>
<dbReference type="InterPro" id="IPR032808">
    <property type="entry name" value="DoxX"/>
</dbReference>
<keyword evidence="2 5" id="KW-0812">Transmembrane</keyword>
<reference evidence="6 7" key="1">
    <citation type="submission" date="2018-02" db="EMBL/GenBank/DDBJ databases">
        <title>The draft genome of Phyllobacterium sp. 1N-3.</title>
        <authorList>
            <person name="Liu L."/>
            <person name="Li L."/>
            <person name="Zhang X."/>
            <person name="Wang T."/>
            <person name="Liang L."/>
        </authorList>
    </citation>
    <scope>NUCLEOTIDE SEQUENCE [LARGE SCALE GENOMIC DNA]</scope>
    <source>
        <strain evidence="6 7">1N-3</strain>
    </source>
</reference>
<feature type="transmembrane region" description="Helical" evidence="5">
    <location>
        <begin position="44"/>
        <end position="61"/>
    </location>
</feature>
<comment type="subcellular location">
    <subcellularLocation>
        <location evidence="1">Membrane</location>
        <topology evidence="1">Multi-pass membrane protein</topology>
    </subcellularLocation>
</comment>
<dbReference type="Pfam" id="PF13564">
    <property type="entry name" value="DoxX_2"/>
    <property type="match status" value="1"/>
</dbReference>
<evidence type="ECO:0000256" key="4">
    <source>
        <dbReference type="ARBA" id="ARBA00023136"/>
    </source>
</evidence>
<sequence>MNKFAWRRILAWAVSAFFVLGGAMNIAAPASIVADYARWGYPAWFHYITGALELLCAGLLLPRKTRAAGAVLGALVMGSAVLTLAVHGEWTHVVLPAAVLIALAATRFRNRDGESLT</sequence>
<dbReference type="Proteomes" id="UP000239434">
    <property type="component" value="Unassembled WGS sequence"/>
</dbReference>
<evidence type="ECO:0000313" key="6">
    <source>
        <dbReference type="EMBL" id="PRD43188.1"/>
    </source>
</evidence>
<proteinExistence type="predicted"/>
<evidence type="ECO:0000256" key="5">
    <source>
        <dbReference type="SAM" id="Phobius"/>
    </source>
</evidence>
<dbReference type="RefSeq" id="WP_105742428.1">
    <property type="nucleotide sequence ID" value="NZ_PVBR01000008.1"/>
</dbReference>
<gene>
    <name evidence="6" type="ORF">C5748_13405</name>
</gene>
<keyword evidence="4 5" id="KW-0472">Membrane</keyword>
<feature type="transmembrane region" description="Helical" evidence="5">
    <location>
        <begin position="68"/>
        <end position="86"/>
    </location>
</feature>
<dbReference type="AlphaFoldDB" id="A0A2S9IRP8"/>
<protein>
    <submittedName>
        <fullName evidence="6">DoxX family protein</fullName>
    </submittedName>
</protein>
<evidence type="ECO:0000313" key="7">
    <source>
        <dbReference type="Proteomes" id="UP000239434"/>
    </source>
</evidence>
<name>A0A2S9IRP8_9HYPH</name>
<accession>A0A2S9IRP8</accession>
<dbReference type="EMBL" id="PVBR01000008">
    <property type="protein sequence ID" value="PRD43188.1"/>
    <property type="molecule type" value="Genomic_DNA"/>
</dbReference>
<organism evidence="6 7">
    <name type="scientific">Phyllobacterium phragmitis</name>
    <dbReference type="NCBI Taxonomy" id="2670329"/>
    <lineage>
        <taxon>Bacteria</taxon>
        <taxon>Pseudomonadati</taxon>
        <taxon>Pseudomonadota</taxon>
        <taxon>Alphaproteobacteria</taxon>
        <taxon>Hyphomicrobiales</taxon>
        <taxon>Phyllobacteriaceae</taxon>
        <taxon>Phyllobacterium</taxon>
    </lineage>
</organism>
<evidence type="ECO:0000256" key="1">
    <source>
        <dbReference type="ARBA" id="ARBA00004141"/>
    </source>
</evidence>
<evidence type="ECO:0000256" key="2">
    <source>
        <dbReference type="ARBA" id="ARBA00022692"/>
    </source>
</evidence>